<dbReference type="SUPFAM" id="SSF52058">
    <property type="entry name" value="L domain-like"/>
    <property type="match status" value="1"/>
</dbReference>
<dbReference type="Pfam" id="PF00560">
    <property type="entry name" value="LRR_1"/>
    <property type="match status" value="1"/>
</dbReference>
<dbReference type="AlphaFoldDB" id="A0A6P4XS00"/>
<dbReference type="InterPro" id="IPR032675">
    <property type="entry name" value="LRR_dom_sf"/>
</dbReference>
<dbReference type="RefSeq" id="XP_019619420.1">
    <property type="nucleotide sequence ID" value="XM_019763861.1"/>
</dbReference>
<dbReference type="InterPro" id="IPR050216">
    <property type="entry name" value="LRR_domain-containing"/>
</dbReference>
<dbReference type="Gene3D" id="3.80.10.10">
    <property type="entry name" value="Ribonuclease Inhibitor"/>
    <property type="match status" value="1"/>
</dbReference>
<proteinExistence type="predicted"/>
<evidence type="ECO:0000313" key="4">
    <source>
        <dbReference type="Proteomes" id="UP000515135"/>
    </source>
</evidence>
<dbReference type="PANTHER" id="PTHR48051">
    <property type="match status" value="1"/>
</dbReference>
<dbReference type="InterPro" id="IPR003591">
    <property type="entry name" value="Leu-rich_rpt_typical-subtyp"/>
</dbReference>
<dbReference type="SMART" id="SM00369">
    <property type="entry name" value="LRR_TYP"/>
    <property type="match status" value="5"/>
</dbReference>
<name>A0A6P4XS00_BRABE</name>
<dbReference type="KEGG" id="bbel:109466194"/>
<evidence type="ECO:0000259" key="3">
    <source>
        <dbReference type="Pfam" id="PF23598"/>
    </source>
</evidence>
<gene>
    <name evidence="5 6" type="primary">LOC109466194</name>
</gene>
<evidence type="ECO:0000313" key="6">
    <source>
        <dbReference type="RefSeq" id="XP_019619420.1"/>
    </source>
</evidence>
<dbReference type="SMART" id="SM00364">
    <property type="entry name" value="LRR_BAC"/>
    <property type="match status" value="7"/>
</dbReference>
<dbReference type="GO" id="GO:0005737">
    <property type="term" value="C:cytoplasm"/>
    <property type="evidence" value="ECO:0007669"/>
    <property type="project" value="TreeGrafter"/>
</dbReference>
<dbReference type="GeneID" id="109466194"/>
<keyword evidence="1" id="KW-0433">Leucine-rich repeat</keyword>
<feature type="domain" description="Disease resistance R13L4/SHOC-2-like LRR" evidence="3">
    <location>
        <begin position="109"/>
        <end position="193"/>
    </location>
</feature>
<dbReference type="PANTHER" id="PTHR48051:SF39">
    <property type="entry name" value="P53-INDUCED DEATH DOMAIN PROTEIN 1"/>
    <property type="match status" value="1"/>
</dbReference>
<reference evidence="5 6" key="1">
    <citation type="submission" date="2025-04" db="UniProtKB">
        <authorList>
            <consortium name="RefSeq"/>
        </authorList>
    </citation>
    <scope>IDENTIFICATION</scope>
    <source>
        <tissue evidence="5 6">Gonad</tissue>
    </source>
</reference>
<evidence type="ECO:0000256" key="1">
    <source>
        <dbReference type="ARBA" id="ARBA00022614"/>
    </source>
</evidence>
<organism evidence="4 6">
    <name type="scientific">Branchiostoma belcheri</name>
    <name type="common">Amphioxus</name>
    <dbReference type="NCBI Taxonomy" id="7741"/>
    <lineage>
        <taxon>Eukaryota</taxon>
        <taxon>Metazoa</taxon>
        <taxon>Chordata</taxon>
        <taxon>Cephalochordata</taxon>
        <taxon>Leptocardii</taxon>
        <taxon>Amphioxiformes</taxon>
        <taxon>Branchiostomatidae</taxon>
        <taxon>Branchiostoma</taxon>
    </lineage>
</organism>
<dbReference type="RefSeq" id="XP_019619419.1">
    <property type="nucleotide sequence ID" value="XM_019763860.1"/>
</dbReference>
<dbReference type="OrthoDB" id="2021138at2759"/>
<keyword evidence="4" id="KW-1185">Reference proteome</keyword>
<dbReference type="Pfam" id="PF23598">
    <property type="entry name" value="LRR_14"/>
    <property type="match status" value="1"/>
</dbReference>
<sequence>MAAGAADVHSIVTQARRERHLILNLNYSHLSTLPAELVQGEAFTFLERLFVKRNVLVSLPFNIAETLPNLVELYLHSNNLVALPDEIGNLQRLKSLDVSCNNLQVLSSAVGRLQVLQTLHLADNSLLELPAELGQLKKLQTLDVMLNKLAVLPRELCGCEALQCLMVDRNRLISLPRELVLLQRLSELSAASNQLTYLPADLGWTDSLQYVYVDKNANLRSIPVSLWLKVVGCNGCGVKSLTEEDDKTERRNSFQCGKHTSVFFPPEIRTIRDAPDPCHVSSLLELSLRVVHDNQRQGVVVSQEDLPPDLHSLVTLPSGHCCQCCRPFFTQVYAKFYPVRELDAENNLHAGSELVFLASCCSKTCLLSYSLPVRFV</sequence>
<dbReference type="InterPro" id="IPR001611">
    <property type="entry name" value="Leu-rich_rpt"/>
</dbReference>
<evidence type="ECO:0000313" key="5">
    <source>
        <dbReference type="RefSeq" id="XP_019619419.1"/>
    </source>
</evidence>
<dbReference type="Proteomes" id="UP000515135">
    <property type="component" value="Unplaced"/>
</dbReference>
<accession>A0A6P4XS00</accession>
<protein>
    <submittedName>
        <fullName evidence="5 6">Leucine-rich repeat-containing protein 28-like</fullName>
    </submittedName>
</protein>
<dbReference type="InterPro" id="IPR055414">
    <property type="entry name" value="LRR_R13L4/SHOC2-like"/>
</dbReference>
<keyword evidence="2" id="KW-0677">Repeat</keyword>
<evidence type="ECO:0000256" key="2">
    <source>
        <dbReference type="ARBA" id="ARBA00022737"/>
    </source>
</evidence>